<sequence length="488" mass="53923">MRRIPGQVYVPDARGRYRPYRSLWVREGRVAGLEPGAGRGEAILPGFHDAHVHIWKIGQLLTDLLDLREVDSLEALTGLLRERDRVLPPGAWLLGRGWNEARLGGVPNRAFLDSVVPGRPVLLTRTCAHIHALNSKALALVGIGPETPSPPGGEIRHEEGLLLERAYGLVERVLPRRTVEDYRRYILAGSRHLLARGITSALEAGADPLLLEAYRSLDQEGLLPLRVSVLAILRPDGEDTLYPLPALHRSERLVVAGVKLFADGGLSGASAAVSRPYREVGGQGVLRLKAEEIFELALPAHRKGFFVATHAIGDVAIREVLAAYARLYREEPRPLRHRIEHFGLPGPKELALARSLGIWVVPQPIFLKELRENFVRYLPEAFLPWCYNLRRMEEAGLSLAFSSDAPVVREVSPVQGALAASLPLTGRGLPLMRSLFYYTRPEASGLEALRLWPGQPADLVVFSENPFTHPEEARVVRVEVDGVAVFEG</sequence>
<proteinExistence type="predicted"/>
<dbReference type="Gene3D" id="3.10.310.70">
    <property type="match status" value="1"/>
</dbReference>
<protein>
    <submittedName>
        <fullName evidence="2">Amidohydrolase</fullName>
    </submittedName>
</protein>
<dbReference type="RefSeq" id="WP_126203445.1">
    <property type="nucleotide sequence ID" value="NZ_PELV01000333.1"/>
</dbReference>
<dbReference type="SUPFAM" id="SSF51556">
    <property type="entry name" value="Metallo-dependent hydrolases"/>
    <property type="match status" value="1"/>
</dbReference>
<comment type="caution">
    <text evidence="2">The sequence shown here is derived from an EMBL/GenBank/DDBJ whole genome shotgun (WGS) entry which is preliminary data.</text>
</comment>
<dbReference type="Gene3D" id="2.30.40.10">
    <property type="entry name" value="Urease, subunit C, domain 1"/>
    <property type="match status" value="1"/>
</dbReference>
<dbReference type="InterPro" id="IPR011059">
    <property type="entry name" value="Metal-dep_hydrolase_composite"/>
</dbReference>
<dbReference type="EMBL" id="PELV01000333">
    <property type="protein sequence ID" value="RTH16595.1"/>
    <property type="molecule type" value="Genomic_DNA"/>
</dbReference>
<evidence type="ECO:0000259" key="1">
    <source>
        <dbReference type="Pfam" id="PF07969"/>
    </source>
</evidence>
<dbReference type="Proteomes" id="UP000287439">
    <property type="component" value="Unassembled WGS sequence"/>
</dbReference>
<accession>A0A430RK61</accession>
<dbReference type="InterPro" id="IPR032466">
    <property type="entry name" value="Metal_Hydrolase"/>
</dbReference>
<feature type="domain" description="Amidohydrolase 3" evidence="1">
    <location>
        <begin position="40"/>
        <end position="485"/>
    </location>
</feature>
<organism evidence="2 3">
    <name type="scientific">Thermus scotoductus</name>
    <dbReference type="NCBI Taxonomy" id="37636"/>
    <lineage>
        <taxon>Bacteria</taxon>
        <taxon>Thermotogati</taxon>
        <taxon>Deinococcota</taxon>
        <taxon>Deinococci</taxon>
        <taxon>Thermales</taxon>
        <taxon>Thermaceae</taxon>
        <taxon>Thermus</taxon>
    </lineage>
</organism>
<evidence type="ECO:0000313" key="3">
    <source>
        <dbReference type="Proteomes" id="UP000287439"/>
    </source>
</evidence>
<dbReference type="PANTHER" id="PTHR22642">
    <property type="entry name" value="IMIDAZOLONEPROPIONASE"/>
    <property type="match status" value="1"/>
</dbReference>
<dbReference type="GO" id="GO:0016810">
    <property type="term" value="F:hydrolase activity, acting on carbon-nitrogen (but not peptide) bonds"/>
    <property type="evidence" value="ECO:0007669"/>
    <property type="project" value="InterPro"/>
</dbReference>
<dbReference type="AlphaFoldDB" id="A0A430RK61"/>
<reference evidence="2 3" key="1">
    <citation type="journal article" date="2019" name="Extremophiles">
        <title>Biogeography of thermophiles and predominance of Thermus scotoductus in domestic water heaters.</title>
        <authorList>
            <person name="Wilpiszeski R.L."/>
            <person name="Zhang Z."/>
            <person name="House C.H."/>
        </authorList>
    </citation>
    <scope>NUCLEOTIDE SEQUENCE [LARGE SCALE GENOMIC DNA]</scope>
    <source>
        <strain evidence="2 3">28_S28</strain>
    </source>
</reference>
<dbReference type="Pfam" id="PF07969">
    <property type="entry name" value="Amidohydro_3"/>
    <property type="match status" value="1"/>
</dbReference>
<gene>
    <name evidence="2" type="ORF">CSW41_09145</name>
</gene>
<name>A0A430RK61_THESC</name>
<dbReference type="PANTHER" id="PTHR22642:SF2">
    <property type="entry name" value="PROTEIN LONG AFTER FAR-RED 3"/>
    <property type="match status" value="1"/>
</dbReference>
<keyword evidence="2" id="KW-0378">Hydrolase</keyword>
<dbReference type="InterPro" id="IPR013108">
    <property type="entry name" value="Amidohydro_3"/>
</dbReference>
<dbReference type="Gene3D" id="3.20.20.140">
    <property type="entry name" value="Metal-dependent hydrolases"/>
    <property type="match status" value="1"/>
</dbReference>
<evidence type="ECO:0000313" key="2">
    <source>
        <dbReference type="EMBL" id="RTH16595.1"/>
    </source>
</evidence>